<protein>
    <submittedName>
        <fullName evidence="4">Ankyrin repeat protein</fullName>
    </submittedName>
</protein>
<dbReference type="AlphaFoldDB" id="A0A5B9MKT1"/>
<name>A0A5B9MKT1_9BACT</name>
<dbReference type="SMART" id="SM00248">
    <property type="entry name" value="ANK"/>
    <property type="match status" value="5"/>
</dbReference>
<evidence type="ECO:0000256" key="3">
    <source>
        <dbReference type="PROSITE-ProRule" id="PRU00023"/>
    </source>
</evidence>
<dbReference type="KEGG" id="smam:Mal15_60030"/>
<sequence>MNREIKAAIDNGDVDRVRAILTDDPAKASALITWGPAHCPCETEPLHYLSDAPFNRLWDHGKQAELARVLIEAGAPVDGLPTSGETPLHGAASLGEAGVAEVLIDCGANTEAVADYPGIPDGTPLDFAVHFGMVDVVDLLVRRGAKVLSTRMAAGAGQIERVQTEWASLHDPDKQFDVFRCAVVCDRVPVVEFLLAEGVDVNADLDGATALHWAAWEAKPRMVEFLLGRGADASKQDPEHNATALQWARHRGDQLGPRWGHPEVIEMLTNAG</sequence>
<dbReference type="InterPro" id="IPR050745">
    <property type="entry name" value="Multifunctional_regulatory"/>
</dbReference>
<feature type="repeat" description="ANK" evidence="3">
    <location>
        <begin position="83"/>
        <end position="115"/>
    </location>
</feature>
<dbReference type="Pfam" id="PF12796">
    <property type="entry name" value="Ank_2"/>
    <property type="match status" value="2"/>
</dbReference>
<dbReference type="SUPFAM" id="SSF48403">
    <property type="entry name" value="Ankyrin repeat"/>
    <property type="match status" value="1"/>
</dbReference>
<feature type="repeat" description="ANK" evidence="3">
    <location>
        <begin position="120"/>
        <end position="152"/>
    </location>
</feature>
<dbReference type="InterPro" id="IPR002110">
    <property type="entry name" value="Ankyrin_rpt"/>
</dbReference>
<proteinExistence type="predicted"/>
<gene>
    <name evidence="4" type="ORF">Mal15_60030</name>
</gene>
<feature type="repeat" description="ANK" evidence="3">
    <location>
        <begin position="206"/>
        <end position="238"/>
    </location>
</feature>
<keyword evidence="2 3" id="KW-0040">ANK repeat</keyword>
<evidence type="ECO:0000313" key="4">
    <source>
        <dbReference type="EMBL" id="QEG01922.1"/>
    </source>
</evidence>
<organism evidence="4 5">
    <name type="scientific">Stieleria maiorica</name>
    <dbReference type="NCBI Taxonomy" id="2795974"/>
    <lineage>
        <taxon>Bacteria</taxon>
        <taxon>Pseudomonadati</taxon>
        <taxon>Planctomycetota</taxon>
        <taxon>Planctomycetia</taxon>
        <taxon>Pirellulales</taxon>
        <taxon>Pirellulaceae</taxon>
        <taxon>Stieleria</taxon>
    </lineage>
</organism>
<accession>A0A5B9MKT1</accession>
<dbReference type="InterPro" id="IPR036770">
    <property type="entry name" value="Ankyrin_rpt-contain_sf"/>
</dbReference>
<evidence type="ECO:0000256" key="2">
    <source>
        <dbReference type="ARBA" id="ARBA00023043"/>
    </source>
</evidence>
<dbReference type="PRINTS" id="PR01415">
    <property type="entry name" value="ANKYRIN"/>
</dbReference>
<evidence type="ECO:0000256" key="1">
    <source>
        <dbReference type="ARBA" id="ARBA00022737"/>
    </source>
</evidence>
<dbReference type="PANTHER" id="PTHR24189">
    <property type="entry name" value="MYOTROPHIN"/>
    <property type="match status" value="1"/>
</dbReference>
<reference evidence="4 5" key="1">
    <citation type="submission" date="2019-02" db="EMBL/GenBank/DDBJ databases">
        <title>Planctomycetal bacteria perform biofilm scaping via a novel small molecule.</title>
        <authorList>
            <person name="Jeske O."/>
            <person name="Boedeker C."/>
            <person name="Wiegand S."/>
            <person name="Breitling P."/>
            <person name="Kallscheuer N."/>
            <person name="Jogler M."/>
            <person name="Rohde M."/>
            <person name="Petersen J."/>
            <person name="Medema M.H."/>
            <person name="Surup F."/>
            <person name="Jogler C."/>
        </authorList>
    </citation>
    <scope>NUCLEOTIDE SEQUENCE [LARGE SCALE GENOMIC DNA]</scope>
    <source>
        <strain evidence="4 5">Mal15</strain>
    </source>
</reference>
<dbReference type="RefSeq" id="WP_147870936.1">
    <property type="nucleotide sequence ID" value="NZ_CP036264.1"/>
</dbReference>
<dbReference type="PROSITE" id="PS50088">
    <property type="entry name" value="ANK_REPEAT"/>
    <property type="match status" value="3"/>
</dbReference>
<keyword evidence="1" id="KW-0677">Repeat</keyword>
<dbReference type="EMBL" id="CP036264">
    <property type="protein sequence ID" value="QEG01922.1"/>
    <property type="molecule type" value="Genomic_DNA"/>
</dbReference>
<dbReference type="Proteomes" id="UP000321353">
    <property type="component" value="Chromosome"/>
</dbReference>
<evidence type="ECO:0000313" key="5">
    <source>
        <dbReference type="Proteomes" id="UP000321353"/>
    </source>
</evidence>
<dbReference type="Gene3D" id="1.25.40.20">
    <property type="entry name" value="Ankyrin repeat-containing domain"/>
    <property type="match status" value="2"/>
</dbReference>
<dbReference type="PANTHER" id="PTHR24189:SF50">
    <property type="entry name" value="ANKYRIN REPEAT AND SOCS BOX PROTEIN 2"/>
    <property type="match status" value="1"/>
</dbReference>
<keyword evidence="5" id="KW-1185">Reference proteome</keyword>
<dbReference type="PROSITE" id="PS50297">
    <property type="entry name" value="ANK_REP_REGION"/>
    <property type="match status" value="3"/>
</dbReference>